<evidence type="ECO:0000313" key="1">
    <source>
        <dbReference type="EMBL" id="KAJ7718421.1"/>
    </source>
</evidence>
<organism evidence="1 2">
    <name type="scientific">Mycena metata</name>
    <dbReference type="NCBI Taxonomy" id="1033252"/>
    <lineage>
        <taxon>Eukaryota</taxon>
        <taxon>Fungi</taxon>
        <taxon>Dikarya</taxon>
        <taxon>Basidiomycota</taxon>
        <taxon>Agaricomycotina</taxon>
        <taxon>Agaricomycetes</taxon>
        <taxon>Agaricomycetidae</taxon>
        <taxon>Agaricales</taxon>
        <taxon>Marasmiineae</taxon>
        <taxon>Mycenaceae</taxon>
        <taxon>Mycena</taxon>
    </lineage>
</organism>
<name>A0AAD7MIV1_9AGAR</name>
<dbReference type="AlphaFoldDB" id="A0AAD7MIV1"/>
<protein>
    <submittedName>
        <fullName evidence="1">Uncharacterized protein</fullName>
    </submittedName>
</protein>
<evidence type="ECO:0000313" key="2">
    <source>
        <dbReference type="Proteomes" id="UP001215598"/>
    </source>
</evidence>
<accession>A0AAD7MIV1</accession>
<dbReference type="Proteomes" id="UP001215598">
    <property type="component" value="Unassembled WGS sequence"/>
</dbReference>
<sequence length="647" mass="73029">MTFGNSSIGVFPVSDGDKKWEVAKSGNLAVWWIWSIATARPSQTPIPPDTEHFADVEIIWFLQSALRNHVFGATQWGLTTSSCLRVIQDGVEKLISRTGILGRLRELLAVLNTRNQIERYRIRINELRSNFLLVAAIDTNLHVTETHNTIATHQRPHYVVDQFRNIALGDINLLNGTAVNKRSKTKVFTARVFGEPSLMTVVEYEDEASQCVATLRDISKPWTRRFDDLPRWCAATTHAGNQALIASAEVIPLSTYREFRRPSSDLVWVCIEAMLGCTQYHYWGVDKDEKGQRAAICVKPDPPRLCLTMPEMEPDNDIPKYYRQLSEWHFFPDHEIPVITSALLTRQVYPASSSAFPQNLHWTDFRATLVPLRLKGLISREMQAKLCLGSIVTEAFNAFTEGFTPVGYVPNSCAFEIHEWLMLYPSGKVAQVAQGALGKRQVEIKSFRRNDLLIHRRFTFPAGSFRASQGLDDKPLIAMAIQLANTGKVDVHSTWLAQANKCIGRAITEGSTRYRYGVVNNLGCAIFPQNDDEFSSPSILRPEGIAQEVHIFPCSVAAKREGSHIGLEFPEADQLYWSLDPLGKIPLTQKESDTLGLPRLCFRFFTAVNFWHDYQYSALCAFWRARGLNPYTNDIAEFLGSALIEVE</sequence>
<comment type="caution">
    <text evidence="1">The sequence shown here is derived from an EMBL/GenBank/DDBJ whole genome shotgun (WGS) entry which is preliminary data.</text>
</comment>
<keyword evidence="2" id="KW-1185">Reference proteome</keyword>
<proteinExistence type="predicted"/>
<dbReference type="EMBL" id="JARKIB010000265">
    <property type="protein sequence ID" value="KAJ7718421.1"/>
    <property type="molecule type" value="Genomic_DNA"/>
</dbReference>
<reference evidence="1" key="1">
    <citation type="submission" date="2023-03" db="EMBL/GenBank/DDBJ databases">
        <title>Massive genome expansion in bonnet fungi (Mycena s.s.) driven by repeated elements and novel gene families across ecological guilds.</title>
        <authorList>
            <consortium name="Lawrence Berkeley National Laboratory"/>
            <person name="Harder C.B."/>
            <person name="Miyauchi S."/>
            <person name="Viragh M."/>
            <person name="Kuo A."/>
            <person name="Thoen E."/>
            <person name="Andreopoulos B."/>
            <person name="Lu D."/>
            <person name="Skrede I."/>
            <person name="Drula E."/>
            <person name="Henrissat B."/>
            <person name="Morin E."/>
            <person name="Kohler A."/>
            <person name="Barry K."/>
            <person name="LaButti K."/>
            <person name="Morin E."/>
            <person name="Salamov A."/>
            <person name="Lipzen A."/>
            <person name="Mereny Z."/>
            <person name="Hegedus B."/>
            <person name="Baldrian P."/>
            <person name="Stursova M."/>
            <person name="Weitz H."/>
            <person name="Taylor A."/>
            <person name="Grigoriev I.V."/>
            <person name="Nagy L.G."/>
            <person name="Martin F."/>
            <person name="Kauserud H."/>
        </authorList>
    </citation>
    <scope>NUCLEOTIDE SEQUENCE</scope>
    <source>
        <strain evidence="1">CBHHK182m</strain>
    </source>
</reference>
<gene>
    <name evidence="1" type="ORF">B0H16DRAFT_1475559</name>
</gene>